<feature type="domain" description="Bromo" evidence="3">
    <location>
        <begin position="200"/>
        <end position="277"/>
    </location>
</feature>
<dbReference type="EMBL" id="JAIVGD010000001">
    <property type="protein sequence ID" value="KAH0780777.1"/>
    <property type="molecule type" value="Genomic_DNA"/>
</dbReference>
<evidence type="ECO:0000256" key="2">
    <source>
        <dbReference type="PROSITE-ProRule" id="PRU00035"/>
    </source>
</evidence>
<reference evidence="4 5" key="1">
    <citation type="journal article" date="2021" name="bioRxiv">
        <title>Chromosome-scale and haplotype-resolved genome assembly of a tetraploid potato cultivar.</title>
        <authorList>
            <person name="Sun H."/>
            <person name="Jiao W.-B."/>
            <person name="Krause K."/>
            <person name="Campoy J.A."/>
            <person name="Goel M."/>
            <person name="Folz-Donahue K."/>
            <person name="Kukat C."/>
            <person name="Huettel B."/>
            <person name="Schneeberger K."/>
        </authorList>
    </citation>
    <scope>NUCLEOTIDE SEQUENCE [LARGE SCALE GENOMIC DNA]</scope>
    <source>
        <strain evidence="4">SolTubOtavaFocal</strain>
        <tissue evidence="4">Leaves</tissue>
    </source>
</reference>
<evidence type="ECO:0000256" key="1">
    <source>
        <dbReference type="ARBA" id="ARBA00023117"/>
    </source>
</evidence>
<proteinExistence type="predicted"/>
<evidence type="ECO:0000313" key="4">
    <source>
        <dbReference type="EMBL" id="KAH0780777.1"/>
    </source>
</evidence>
<dbReference type="SUPFAM" id="SSF47370">
    <property type="entry name" value="Bromodomain"/>
    <property type="match status" value="1"/>
</dbReference>
<dbReference type="InterPro" id="IPR001487">
    <property type="entry name" value="Bromodomain"/>
</dbReference>
<dbReference type="PROSITE" id="PS50014">
    <property type="entry name" value="BROMODOMAIN_2"/>
    <property type="match status" value="1"/>
</dbReference>
<accession>A0ABQ7WJ53</accession>
<dbReference type="Gene3D" id="1.20.920.10">
    <property type="entry name" value="Bromodomain-like"/>
    <property type="match status" value="1"/>
</dbReference>
<name>A0ABQ7WJ53_SOLTU</name>
<dbReference type="Pfam" id="PF00439">
    <property type="entry name" value="Bromodomain"/>
    <property type="match status" value="1"/>
</dbReference>
<sequence length="360" mass="42117">MDKRPCTSCYFSGTSFKKVKDLQGGVFILGLLDLFMQLFKRPGEIILIKAPRTQVRLLRVSVRGFKVMKVEEDMVLAYSLRRHGLENWEMVAADFSNSISDRRRCILQFSSVECQVKYESLKERFKSLYQTDFTEEEDDESGFIKLMADKLTKTYRDYWTEQVKLMDTPLQEKSPNIFKQEAEERIKLNEEKSDDKSNEKMENINQEFIKILDVVRSHKHCCLFETRLPSQHMDLQIIQNKLEQNVYSVLEIASFFRDLLLIFNNAIVYYPNETLQYSVALELRDIIVREMGKKSLFCREIVCGLPAASNPMLAKQKMEKRTYNARNKAQEGDSSVKRSARVRNKLACEFKNDPDYDCIG</sequence>
<dbReference type="PANTHER" id="PTHR37888:SF11">
    <property type="entry name" value="DNA-BINDING BROMODOMAIN-CONTAINING PROTEIN"/>
    <property type="match status" value="1"/>
</dbReference>
<dbReference type="InterPro" id="IPR036427">
    <property type="entry name" value="Bromodomain-like_sf"/>
</dbReference>
<comment type="caution">
    <text evidence="4">The sequence shown here is derived from an EMBL/GenBank/DDBJ whole genome shotgun (WGS) entry which is preliminary data.</text>
</comment>
<evidence type="ECO:0000313" key="5">
    <source>
        <dbReference type="Proteomes" id="UP000826656"/>
    </source>
</evidence>
<dbReference type="Proteomes" id="UP000826656">
    <property type="component" value="Unassembled WGS sequence"/>
</dbReference>
<gene>
    <name evidence="4" type="ORF">KY290_000375</name>
</gene>
<dbReference type="CDD" id="cd04369">
    <property type="entry name" value="Bromodomain"/>
    <property type="match status" value="1"/>
</dbReference>
<keyword evidence="1 2" id="KW-0103">Bromodomain</keyword>
<evidence type="ECO:0000259" key="3">
    <source>
        <dbReference type="PROSITE" id="PS50014"/>
    </source>
</evidence>
<keyword evidence="5" id="KW-1185">Reference proteome</keyword>
<protein>
    <recommendedName>
        <fullName evidence="3">Bromo domain-containing protein</fullName>
    </recommendedName>
</protein>
<organism evidence="4 5">
    <name type="scientific">Solanum tuberosum</name>
    <name type="common">Potato</name>
    <dbReference type="NCBI Taxonomy" id="4113"/>
    <lineage>
        <taxon>Eukaryota</taxon>
        <taxon>Viridiplantae</taxon>
        <taxon>Streptophyta</taxon>
        <taxon>Embryophyta</taxon>
        <taxon>Tracheophyta</taxon>
        <taxon>Spermatophyta</taxon>
        <taxon>Magnoliopsida</taxon>
        <taxon>eudicotyledons</taxon>
        <taxon>Gunneridae</taxon>
        <taxon>Pentapetalae</taxon>
        <taxon>asterids</taxon>
        <taxon>lamiids</taxon>
        <taxon>Solanales</taxon>
        <taxon>Solanaceae</taxon>
        <taxon>Solanoideae</taxon>
        <taxon>Solaneae</taxon>
        <taxon>Solanum</taxon>
    </lineage>
</organism>
<dbReference type="PANTHER" id="PTHR37888">
    <property type="entry name" value="DNA-BINDING BROMODOMAIN-CONTAINING PROTEIN"/>
    <property type="match status" value="1"/>
</dbReference>
<dbReference type="SMART" id="SM00297">
    <property type="entry name" value="BROMO"/>
    <property type="match status" value="1"/>
</dbReference>